<gene>
    <name evidence="11" type="primary">LOC100830325</name>
    <name evidence="10" type="ORF">BRADI_3g49987v3</name>
</gene>
<dbReference type="SMART" id="SM00717">
    <property type="entry name" value="SANT"/>
    <property type="match status" value="2"/>
</dbReference>
<proteinExistence type="predicted"/>
<keyword evidence="4" id="KW-0238">DNA-binding</keyword>
<dbReference type="RefSeq" id="XP_003569965.1">
    <property type="nucleotide sequence ID" value="XM_003569917.4"/>
</dbReference>
<dbReference type="InterPro" id="IPR015495">
    <property type="entry name" value="Myb_TF_plants"/>
</dbReference>
<keyword evidence="3" id="KW-0805">Transcription regulation</keyword>
<dbReference type="FunFam" id="1.10.10.60:FF:000001">
    <property type="entry name" value="MYB-related transcription factor"/>
    <property type="match status" value="1"/>
</dbReference>
<evidence type="ECO:0000256" key="4">
    <source>
        <dbReference type="ARBA" id="ARBA00023125"/>
    </source>
</evidence>
<dbReference type="AlphaFoldDB" id="I1IC05"/>
<evidence type="ECO:0000256" key="2">
    <source>
        <dbReference type="ARBA" id="ARBA00022737"/>
    </source>
</evidence>
<evidence type="ECO:0000313" key="12">
    <source>
        <dbReference type="Proteomes" id="UP000008810"/>
    </source>
</evidence>
<dbReference type="Pfam" id="PF00249">
    <property type="entry name" value="Myb_DNA-binding"/>
    <property type="match status" value="2"/>
</dbReference>
<dbReference type="OMA" id="KEGRTTC"/>
<reference evidence="10" key="2">
    <citation type="submission" date="2017-06" db="EMBL/GenBank/DDBJ databases">
        <title>WGS assembly of Brachypodium distachyon.</title>
        <authorList>
            <consortium name="The International Brachypodium Initiative"/>
            <person name="Lucas S."/>
            <person name="Harmon-Smith M."/>
            <person name="Lail K."/>
            <person name="Tice H."/>
            <person name="Grimwood J."/>
            <person name="Bruce D."/>
            <person name="Barry K."/>
            <person name="Shu S."/>
            <person name="Lindquist E."/>
            <person name="Wang M."/>
            <person name="Pitluck S."/>
            <person name="Vogel J.P."/>
            <person name="Garvin D.F."/>
            <person name="Mockler T.C."/>
            <person name="Schmutz J."/>
            <person name="Rokhsar D."/>
            <person name="Bevan M.W."/>
        </authorList>
    </citation>
    <scope>NUCLEOTIDE SEQUENCE</scope>
    <source>
        <strain evidence="10">Bd21</strain>
    </source>
</reference>
<accession>I1IC05</accession>
<dbReference type="EnsemblPlants" id="KQK00512">
    <property type="protein sequence ID" value="KQK00512"/>
    <property type="gene ID" value="BRADI_3g49987v3"/>
</dbReference>
<dbReference type="GeneID" id="100830325"/>
<evidence type="ECO:0000256" key="7">
    <source>
        <dbReference type="SAM" id="MobiDB-lite"/>
    </source>
</evidence>
<dbReference type="FunCoup" id="I1IC05">
    <property type="interactions" value="1174"/>
</dbReference>
<evidence type="ECO:0000256" key="3">
    <source>
        <dbReference type="ARBA" id="ARBA00023015"/>
    </source>
</evidence>
<keyword evidence="6" id="KW-0539">Nucleus</keyword>
<comment type="subcellular location">
    <subcellularLocation>
        <location evidence="1">Nucleus</location>
    </subcellularLocation>
</comment>
<dbReference type="Proteomes" id="UP000008810">
    <property type="component" value="Chromosome 3"/>
</dbReference>
<dbReference type="PANTHER" id="PTHR10641">
    <property type="entry name" value="MYB FAMILY TRANSCRIPTION FACTOR"/>
    <property type="match status" value="1"/>
</dbReference>
<dbReference type="Gramene" id="KQK00512">
    <property type="protein sequence ID" value="KQK00512"/>
    <property type="gene ID" value="BRADI_3g49987v3"/>
</dbReference>
<feature type="domain" description="Myb-like" evidence="8">
    <location>
        <begin position="9"/>
        <end position="61"/>
    </location>
</feature>
<keyword evidence="12" id="KW-1185">Reference proteome</keyword>
<evidence type="ECO:0000259" key="8">
    <source>
        <dbReference type="PROSITE" id="PS50090"/>
    </source>
</evidence>
<evidence type="ECO:0000259" key="9">
    <source>
        <dbReference type="PROSITE" id="PS51294"/>
    </source>
</evidence>
<evidence type="ECO:0000256" key="6">
    <source>
        <dbReference type="ARBA" id="ARBA00023242"/>
    </source>
</evidence>
<protein>
    <submittedName>
        <fullName evidence="10 11">Uncharacterized protein</fullName>
    </submittedName>
</protein>
<feature type="domain" description="HTH myb-type" evidence="9">
    <location>
        <begin position="62"/>
        <end position="116"/>
    </location>
</feature>
<dbReference type="SUPFAM" id="SSF46689">
    <property type="entry name" value="Homeodomain-like"/>
    <property type="match status" value="1"/>
</dbReference>
<dbReference type="PROSITE" id="PS50090">
    <property type="entry name" value="MYB_LIKE"/>
    <property type="match status" value="2"/>
</dbReference>
<dbReference type="PANTHER" id="PTHR10641:SF622">
    <property type="entry name" value="TRANSCRIPTION FACTOR MYB17"/>
    <property type="match status" value="1"/>
</dbReference>
<dbReference type="CDD" id="cd00167">
    <property type="entry name" value="SANT"/>
    <property type="match status" value="2"/>
</dbReference>
<dbReference type="Gene3D" id="1.10.10.60">
    <property type="entry name" value="Homeodomain-like"/>
    <property type="match status" value="2"/>
</dbReference>
<sequence>MGRAPCCDNKGLKKGPWTLEEDKVLVDFIQANGHGSWRLLPKLAGLNRCGKSCRLRWTNYLRPDIKRGAFTDEEQKSIVQLHGIVGNKWSMIAAQLPGRTDNEIKNYWNTHLKKQLRRMGLDEPPPGPTGGCPAARHMAQWETARLEAEARLSLLSSSAAAAAAATATTTTTTSGSAASSSSSAAADSKPADVFLRLWNSDIGSSFRKVEAGHGPPVSSAKEEAHDAVKPQGDESSSSEMDAASAEYQMFLDFAGEELGLFHGRHGGFSLFPPLDVLSEASLDTAF</sequence>
<feature type="domain" description="HTH myb-type" evidence="9">
    <location>
        <begin position="9"/>
        <end position="61"/>
    </location>
</feature>
<dbReference type="GO" id="GO:0003677">
    <property type="term" value="F:DNA binding"/>
    <property type="evidence" value="ECO:0007669"/>
    <property type="project" value="UniProtKB-KW"/>
</dbReference>
<keyword evidence="5" id="KW-0804">Transcription</keyword>
<dbReference type="OrthoDB" id="2143914at2759"/>
<evidence type="ECO:0000313" key="11">
    <source>
        <dbReference type="EnsemblPlants" id="KQK00512"/>
    </source>
</evidence>
<dbReference type="InterPro" id="IPR009057">
    <property type="entry name" value="Homeodomain-like_sf"/>
</dbReference>
<feature type="domain" description="Myb-like" evidence="8">
    <location>
        <begin position="62"/>
        <end position="112"/>
    </location>
</feature>
<dbReference type="PROSITE" id="PS51294">
    <property type="entry name" value="HTH_MYB"/>
    <property type="match status" value="2"/>
</dbReference>
<dbReference type="HOGENOM" id="CLU_028567_6_0_1"/>
<organism evidence="10">
    <name type="scientific">Brachypodium distachyon</name>
    <name type="common">Purple false brome</name>
    <name type="synonym">Trachynia distachya</name>
    <dbReference type="NCBI Taxonomy" id="15368"/>
    <lineage>
        <taxon>Eukaryota</taxon>
        <taxon>Viridiplantae</taxon>
        <taxon>Streptophyta</taxon>
        <taxon>Embryophyta</taxon>
        <taxon>Tracheophyta</taxon>
        <taxon>Spermatophyta</taxon>
        <taxon>Magnoliopsida</taxon>
        <taxon>Liliopsida</taxon>
        <taxon>Poales</taxon>
        <taxon>Poaceae</taxon>
        <taxon>BOP clade</taxon>
        <taxon>Pooideae</taxon>
        <taxon>Stipodae</taxon>
        <taxon>Brachypodieae</taxon>
        <taxon>Brachypodium</taxon>
    </lineage>
</organism>
<keyword evidence="2" id="KW-0677">Repeat</keyword>
<dbReference type="GO" id="GO:0005634">
    <property type="term" value="C:nucleus"/>
    <property type="evidence" value="ECO:0007669"/>
    <property type="project" value="UniProtKB-SubCell"/>
</dbReference>
<dbReference type="FunFam" id="1.10.10.60:FF:000198">
    <property type="entry name" value="MYB transcription factor"/>
    <property type="match status" value="1"/>
</dbReference>
<evidence type="ECO:0000256" key="5">
    <source>
        <dbReference type="ARBA" id="ARBA00023163"/>
    </source>
</evidence>
<dbReference type="InterPro" id="IPR017930">
    <property type="entry name" value="Myb_dom"/>
</dbReference>
<dbReference type="EMBL" id="CM000882">
    <property type="protein sequence ID" value="KQK00512.1"/>
    <property type="molecule type" value="Genomic_DNA"/>
</dbReference>
<dbReference type="KEGG" id="bdi:100830325"/>
<reference evidence="11" key="3">
    <citation type="submission" date="2018-08" db="UniProtKB">
        <authorList>
            <consortium name="EnsemblPlants"/>
        </authorList>
    </citation>
    <scope>IDENTIFICATION</scope>
    <source>
        <strain evidence="11">cv. Bd21</strain>
    </source>
</reference>
<feature type="compositionally biased region" description="Basic and acidic residues" evidence="7">
    <location>
        <begin position="220"/>
        <end position="232"/>
    </location>
</feature>
<evidence type="ECO:0000313" key="10">
    <source>
        <dbReference type="EMBL" id="KQK00512.1"/>
    </source>
</evidence>
<feature type="region of interest" description="Disordered" evidence="7">
    <location>
        <begin position="209"/>
        <end position="241"/>
    </location>
</feature>
<dbReference type="InterPro" id="IPR001005">
    <property type="entry name" value="SANT/Myb"/>
</dbReference>
<reference evidence="10 11" key="1">
    <citation type="journal article" date="2010" name="Nature">
        <title>Genome sequencing and analysis of the model grass Brachypodium distachyon.</title>
        <authorList>
            <consortium name="International Brachypodium Initiative"/>
        </authorList>
    </citation>
    <scope>NUCLEOTIDE SEQUENCE [LARGE SCALE GENOMIC DNA]</scope>
    <source>
        <strain evidence="10 11">Bd21</strain>
    </source>
</reference>
<name>I1IC05_BRADI</name>
<evidence type="ECO:0000256" key="1">
    <source>
        <dbReference type="ARBA" id="ARBA00004123"/>
    </source>
</evidence>
<dbReference type="eggNOG" id="KOG0048">
    <property type="taxonomic scope" value="Eukaryota"/>
</dbReference>